<dbReference type="GO" id="GO:0043565">
    <property type="term" value="F:sequence-specific DNA binding"/>
    <property type="evidence" value="ECO:0007669"/>
    <property type="project" value="InterPro"/>
</dbReference>
<dbReference type="InterPro" id="IPR011051">
    <property type="entry name" value="RmlC_Cupin_sf"/>
</dbReference>
<dbReference type="SUPFAM" id="SSF51182">
    <property type="entry name" value="RmlC-like cupins"/>
    <property type="match status" value="1"/>
</dbReference>
<sequence length="273" mass="29681">MRPLVMYDLIFDSGQLAARVVFVGTRCSRDNLLRNYRTGSIHFVRSGRAEVLTGQGAPIRIEEPSLVFFPLGCPHWVRAMDDEGFDLVCAFTSYGEGFSQAISLSFPEVLVMPLARLDGIRQLLDAFFAEAASQAPGSRQLADRLCEVVLGYIARHALESGRCAAGALAGASDPQIAAALRAIHTRYPTALDIDALAAEAGMSRSRFVERFRAVVGTSPHDYLTHYRIGVAQQLLRRRVPVKTVAGRVGYTSVAAFVRRFKGVVGLPPAAWAG</sequence>
<dbReference type="GO" id="GO:0003700">
    <property type="term" value="F:DNA-binding transcription factor activity"/>
    <property type="evidence" value="ECO:0007669"/>
    <property type="project" value="InterPro"/>
</dbReference>
<dbReference type="InterPro" id="IPR014710">
    <property type="entry name" value="RmlC-like_jellyroll"/>
</dbReference>
<dbReference type="Gene3D" id="2.60.120.10">
    <property type="entry name" value="Jelly Rolls"/>
    <property type="match status" value="1"/>
</dbReference>
<comment type="caution">
    <text evidence="5">The sequence shown here is derived from an EMBL/GenBank/DDBJ whole genome shotgun (WGS) entry which is preliminary data.</text>
</comment>
<dbReference type="InterPro" id="IPR009057">
    <property type="entry name" value="Homeodomain-like_sf"/>
</dbReference>
<evidence type="ECO:0000256" key="1">
    <source>
        <dbReference type="ARBA" id="ARBA00023015"/>
    </source>
</evidence>
<evidence type="ECO:0000313" key="5">
    <source>
        <dbReference type="EMBL" id="MBC5768010.1"/>
    </source>
</evidence>
<organism evidence="5 6">
    <name type="scientific">Ramlibacter albus</name>
    <dbReference type="NCBI Taxonomy" id="2079448"/>
    <lineage>
        <taxon>Bacteria</taxon>
        <taxon>Pseudomonadati</taxon>
        <taxon>Pseudomonadota</taxon>
        <taxon>Betaproteobacteria</taxon>
        <taxon>Burkholderiales</taxon>
        <taxon>Comamonadaceae</taxon>
        <taxon>Ramlibacter</taxon>
    </lineage>
</organism>
<gene>
    <name evidence="5" type="ORF">H8R02_26335</name>
</gene>
<dbReference type="InterPro" id="IPR032783">
    <property type="entry name" value="AraC_lig"/>
</dbReference>
<dbReference type="InterPro" id="IPR018060">
    <property type="entry name" value="HTH_AraC"/>
</dbReference>
<dbReference type="PANTHER" id="PTHR46796">
    <property type="entry name" value="HTH-TYPE TRANSCRIPTIONAL ACTIVATOR RHAS-RELATED"/>
    <property type="match status" value="1"/>
</dbReference>
<dbReference type="Pfam" id="PF12852">
    <property type="entry name" value="Cupin_6"/>
    <property type="match status" value="1"/>
</dbReference>
<dbReference type="Pfam" id="PF12833">
    <property type="entry name" value="HTH_18"/>
    <property type="match status" value="1"/>
</dbReference>
<dbReference type="PANTHER" id="PTHR46796:SF7">
    <property type="entry name" value="ARAC FAMILY TRANSCRIPTIONAL REGULATOR"/>
    <property type="match status" value="1"/>
</dbReference>
<dbReference type="SUPFAM" id="SSF46689">
    <property type="entry name" value="Homeodomain-like"/>
    <property type="match status" value="2"/>
</dbReference>
<dbReference type="RefSeq" id="WP_187084500.1">
    <property type="nucleotide sequence ID" value="NZ_JACORU010000014.1"/>
</dbReference>
<evidence type="ECO:0000259" key="4">
    <source>
        <dbReference type="PROSITE" id="PS01124"/>
    </source>
</evidence>
<dbReference type="EMBL" id="JACORU010000014">
    <property type="protein sequence ID" value="MBC5768010.1"/>
    <property type="molecule type" value="Genomic_DNA"/>
</dbReference>
<evidence type="ECO:0000256" key="2">
    <source>
        <dbReference type="ARBA" id="ARBA00023125"/>
    </source>
</evidence>
<protein>
    <submittedName>
        <fullName evidence="5">Helix-turn-helix transcriptional regulator</fullName>
    </submittedName>
</protein>
<dbReference type="InterPro" id="IPR050204">
    <property type="entry name" value="AraC_XylS_family_regulators"/>
</dbReference>
<name>A0A923MDH2_9BURK</name>
<dbReference type="SMART" id="SM00342">
    <property type="entry name" value="HTH_ARAC"/>
    <property type="match status" value="1"/>
</dbReference>
<dbReference type="AlphaFoldDB" id="A0A923MDH2"/>
<evidence type="ECO:0000313" key="6">
    <source>
        <dbReference type="Proteomes" id="UP000596827"/>
    </source>
</evidence>
<dbReference type="Gene3D" id="1.10.10.60">
    <property type="entry name" value="Homeodomain-like"/>
    <property type="match status" value="2"/>
</dbReference>
<evidence type="ECO:0000256" key="3">
    <source>
        <dbReference type="ARBA" id="ARBA00023163"/>
    </source>
</evidence>
<keyword evidence="6" id="KW-1185">Reference proteome</keyword>
<dbReference type="CDD" id="cd02208">
    <property type="entry name" value="cupin_RmlC-like"/>
    <property type="match status" value="1"/>
</dbReference>
<accession>A0A923MDH2</accession>
<proteinExistence type="predicted"/>
<keyword evidence="2" id="KW-0238">DNA-binding</keyword>
<dbReference type="PROSITE" id="PS01124">
    <property type="entry name" value="HTH_ARAC_FAMILY_2"/>
    <property type="match status" value="1"/>
</dbReference>
<feature type="domain" description="HTH araC/xylS-type" evidence="4">
    <location>
        <begin position="177"/>
        <end position="273"/>
    </location>
</feature>
<keyword evidence="3" id="KW-0804">Transcription</keyword>
<keyword evidence="1" id="KW-0805">Transcription regulation</keyword>
<dbReference type="Proteomes" id="UP000596827">
    <property type="component" value="Unassembled WGS sequence"/>
</dbReference>
<reference evidence="5" key="1">
    <citation type="submission" date="2020-08" db="EMBL/GenBank/DDBJ databases">
        <title>Ramlibacter sp. GTP1 16S ribosomal RNA gene genome sequencing and assembly.</title>
        <authorList>
            <person name="Kang M."/>
        </authorList>
    </citation>
    <scope>NUCLEOTIDE SEQUENCE</scope>
    <source>
        <strain evidence="5">GTP1</strain>
    </source>
</reference>